<gene>
    <name evidence="5" type="ORF">NCTC13635_05376</name>
</gene>
<dbReference type="GO" id="GO:0000160">
    <property type="term" value="P:phosphorelay signal transduction system"/>
    <property type="evidence" value="ECO:0007669"/>
    <property type="project" value="InterPro"/>
</dbReference>
<dbReference type="Pfam" id="PF00486">
    <property type="entry name" value="Trans_reg_C"/>
    <property type="match status" value="1"/>
</dbReference>
<dbReference type="GO" id="GO:0003677">
    <property type="term" value="F:DNA binding"/>
    <property type="evidence" value="ECO:0007669"/>
    <property type="project" value="UniProtKB-UniRule"/>
</dbReference>
<dbReference type="Gene3D" id="1.10.10.10">
    <property type="entry name" value="Winged helix-like DNA-binding domain superfamily/Winged helix DNA-binding domain"/>
    <property type="match status" value="1"/>
</dbReference>
<keyword evidence="3" id="KW-1133">Transmembrane helix</keyword>
<protein>
    <submittedName>
        <fullName evidence="5">Transcriptional regulator</fullName>
    </submittedName>
</protein>
<organism evidence="5 6">
    <name type="scientific">Klebsiella pneumoniae</name>
    <dbReference type="NCBI Taxonomy" id="573"/>
    <lineage>
        <taxon>Bacteria</taxon>
        <taxon>Pseudomonadati</taxon>
        <taxon>Pseudomonadota</taxon>
        <taxon>Gammaproteobacteria</taxon>
        <taxon>Enterobacterales</taxon>
        <taxon>Enterobacteriaceae</taxon>
        <taxon>Klebsiella/Raoultella group</taxon>
        <taxon>Klebsiella</taxon>
        <taxon>Klebsiella pneumoniae complex</taxon>
    </lineage>
</organism>
<dbReference type="InterPro" id="IPR036388">
    <property type="entry name" value="WH-like_DNA-bd_sf"/>
</dbReference>
<sequence>MNLIFLVWIQLLLQKRESILMKYIINFTITFDPDSRLLKLRNKDQLTIGVIQASHSFVNRTHEKTIKNEMPRETLIKHVWEDYGFSPSSATLSNHISELRKAFEALGINKDILITVPRVGFKMEAEIHPETKNKELDTSTDGFGRNDITEDSVVQKKMIKKPAGSYGKKELHRVLKPILALIFILLLIITIITILARERNEEPKPLGTMNKCKIYALGDDYPDPELFSHARIMLSDIEIDCTKENRDIFFMESLSANGLRKTSFMVVCTKNSEMNYKACQNYKRID</sequence>
<proteinExistence type="predicted"/>
<dbReference type="InterPro" id="IPR016032">
    <property type="entry name" value="Sig_transdc_resp-reg_C-effctor"/>
</dbReference>
<dbReference type="SUPFAM" id="SSF46894">
    <property type="entry name" value="C-terminal effector domain of the bipartite response regulators"/>
    <property type="match status" value="1"/>
</dbReference>
<dbReference type="EMBL" id="LR134162">
    <property type="protein sequence ID" value="VEB05618.1"/>
    <property type="molecule type" value="Genomic_DNA"/>
</dbReference>
<evidence type="ECO:0000256" key="3">
    <source>
        <dbReference type="SAM" id="Phobius"/>
    </source>
</evidence>
<evidence type="ECO:0000313" key="5">
    <source>
        <dbReference type="EMBL" id="VEB05618.1"/>
    </source>
</evidence>
<accession>A0A3S5DHW5</accession>
<dbReference type="InterPro" id="IPR001867">
    <property type="entry name" value="OmpR/PhoB-type_DNA-bd"/>
</dbReference>
<evidence type="ECO:0000313" key="6">
    <source>
        <dbReference type="Proteomes" id="UP000282433"/>
    </source>
</evidence>
<feature type="domain" description="OmpR/PhoB-type" evidence="4">
    <location>
        <begin position="20"/>
        <end position="125"/>
    </location>
</feature>
<dbReference type="Proteomes" id="UP000282433">
    <property type="component" value="Chromosome"/>
</dbReference>
<feature type="DNA-binding region" description="OmpR/PhoB-type" evidence="2">
    <location>
        <begin position="20"/>
        <end position="125"/>
    </location>
</feature>
<name>A0A3S5DHW5_KLEPN</name>
<dbReference type="GO" id="GO:0006355">
    <property type="term" value="P:regulation of DNA-templated transcription"/>
    <property type="evidence" value="ECO:0007669"/>
    <property type="project" value="InterPro"/>
</dbReference>
<dbReference type="PROSITE" id="PS51755">
    <property type="entry name" value="OMPR_PHOB"/>
    <property type="match status" value="1"/>
</dbReference>
<evidence type="ECO:0000259" key="4">
    <source>
        <dbReference type="PROSITE" id="PS51755"/>
    </source>
</evidence>
<evidence type="ECO:0000256" key="2">
    <source>
        <dbReference type="PROSITE-ProRule" id="PRU01091"/>
    </source>
</evidence>
<reference evidence="5 6" key="1">
    <citation type="submission" date="2018-12" db="EMBL/GenBank/DDBJ databases">
        <authorList>
            <consortium name="Pathogen Informatics"/>
        </authorList>
    </citation>
    <scope>NUCLEOTIDE SEQUENCE [LARGE SCALE GENOMIC DNA]</scope>
    <source>
        <strain evidence="5 6">NCTC13635</strain>
    </source>
</reference>
<keyword evidence="3" id="KW-0812">Transmembrane</keyword>
<feature type="transmembrane region" description="Helical" evidence="3">
    <location>
        <begin position="178"/>
        <end position="196"/>
    </location>
</feature>
<keyword evidence="1 2" id="KW-0238">DNA-binding</keyword>
<keyword evidence="3" id="KW-0472">Membrane</keyword>
<dbReference type="AlphaFoldDB" id="A0A3S5DHW5"/>
<evidence type="ECO:0000256" key="1">
    <source>
        <dbReference type="ARBA" id="ARBA00023125"/>
    </source>
</evidence>